<dbReference type="Pfam" id="PF04127">
    <property type="entry name" value="DFP"/>
    <property type="match status" value="1"/>
</dbReference>
<dbReference type="NCBIfam" id="TIGR00521">
    <property type="entry name" value="coaBC_dfp"/>
    <property type="match status" value="1"/>
</dbReference>
<dbReference type="InterPro" id="IPR035929">
    <property type="entry name" value="CoaB-like_sf"/>
</dbReference>
<dbReference type="InterPro" id="IPR007085">
    <property type="entry name" value="DNA/pantothenate-metab_flavo_C"/>
</dbReference>
<organism evidence="7 8">
    <name type="scientific">Candidatus Coprenecus stercoravium</name>
    <dbReference type="NCBI Taxonomy" id="2840735"/>
    <lineage>
        <taxon>Bacteria</taxon>
        <taxon>Pseudomonadati</taxon>
        <taxon>Bacteroidota</taxon>
        <taxon>Bacteroidia</taxon>
        <taxon>Bacteroidales</taxon>
        <taxon>Rikenellaceae</taxon>
        <taxon>Rikenellaceae incertae sedis</taxon>
        <taxon>Candidatus Coprenecus</taxon>
    </lineage>
</organism>
<sequence length="402" mass="43252">MLEGKHVLLGVTGSIAAYKAAYLVRLLVREGVEVKVVMTETAKHFITPLTMATLSKNPVLVEFFDPENGQWNSHVSLGMWADLYLIAPATANTLSKMAYGVADNLLLTSYLSAKCPVMAAPAMDLDMFAHPATQEALGILRSRGVEIVEAASGELASGLDGKGRMEEPEVIVERIKTFFSRTMSLKGRRAVVTSGPTMEAIDPVRFISNHSSGRMASAIADELARRGADVTVVSGPARVRPSAREVRIVDVTSAHQMYEATMSEYGKGCDITVLCAAVADFTPASPSGVKIKKDGSPMSLELVPTEDIAAAVGKVRRPGSVTVGFALETDHAEENAMGKLRRKNMDMIVLNSMKDPGAGFGTETNKVTFFFRDGQRLSLPLESKQKVASEIVDNIEKLLGQC</sequence>
<dbReference type="GO" id="GO:0046872">
    <property type="term" value="F:metal ion binding"/>
    <property type="evidence" value="ECO:0007669"/>
    <property type="project" value="UniProtKB-KW"/>
</dbReference>
<accession>A0A9D2K8U7</accession>
<dbReference type="Gene3D" id="3.40.50.10300">
    <property type="entry name" value="CoaB-like"/>
    <property type="match status" value="1"/>
</dbReference>
<dbReference type="HAMAP" id="MF_02225">
    <property type="entry name" value="CoaBC"/>
    <property type="match status" value="1"/>
</dbReference>
<comment type="caution">
    <text evidence="3">Lacks conserved residue(s) required for the propagation of feature annotation.</text>
</comment>
<feature type="domain" description="Flavoprotein" evidence="5">
    <location>
        <begin position="5"/>
        <end position="176"/>
    </location>
</feature>
<dbReference type="EC" id="4.1.1.36" evidence="3"/>
<evidence type="ECO:0000313" key="7">
    <source>
        <dbReference type="EMBL" id="HIZ85818.1"/>
    </source>
</evidence>
<keyword evidence="3" id="KW-0479">Metal-binding</keyword>
<feature type="binding site" evidence="3">
    <location>
        <position position="280"/>
    </location>
    <ligand>
        <name>CTP</name>
        <dbReference type="ChEBI" id="CHEBI:37563"/>
    </ligand>
</feature>
<comment type="function">
    <text evidence="3">Catalyzes two sequential steps in the biosynthesis of coenzyme A. In the first step cysteine is conjugated to 4'-phosphopantothenate to form 4-phosphopantothenoylcysteine. In the second step the latter compound is decarboxylated to form 4'-phosphopantotheine.</text>
</comment>
<comment type="cofactor">
    <cofactor evidence="3">
        <name>FMN</name>
        <dbReference type="ChEBI" id="CHEBI:58210"/>
    </cofactor>
    <text evidence="3">Binds 1 FMN per subunit.</text>
</comment>
<dbReference type="EMBL" id="DXAW01000091">
    <property type="protein sequence ID" value="HIZ85818.1"/>
    <property type="molecule type" value="Genomic_DNA"/>
</dbReference>
<keyword evidence="2 3" id="KW-0456">Lyase</keyword>
<evidence type="ECO:0000259" key="6">
    <source>
        <dbReference type="Pfam" id="PF04127"/>
    </source>
</evidence>
<evidence type="ECO:0000259" key="5">
    <source>
        <dbReference type="Pfam" id="PF02441"/>
    </source>
</evidence>
<reference evidence="7" key="2">
    <citation type="submission" date="2021-04" db="EMBL/GenBank/DDBJ databases">
        <authorList>
            <person name="Gilroy R."/>
        </authorList>
    </citation>
    <scope>NUCLEOTIDE SEQUENCE</scope>
    <source>
        <strain evidence="7">Gambia16-554</strain>
    </source>
</reference>
<comment type="similarity">
    <text evidence="3 4">In the C-terminal section; belongs to the PPC synthetase family.</text>
</comment>
<name>A0A9D2K8U7_9BACT</name>
<evidence type="ECO:0000256" key="2">
    <source>
        <dbReference type="ARBA" id="ARBA00023239"/>
    </source>
</evidence>
<reference evidence="7" key="1">
    <citation type="journal article" date="2021" name="PeerJ">
        <title>Extensive microbial diversity within the chicken gut microbiome revealed by metagenomics and culture.</title>
        <authorList>
            <person name="Gilroy R."/>
            <person name="Ravi A."/>
            <person name="Getino M."/>
            <person name="Pursley I."/>
            <person name="Horton D.L."/>
            <person name="Alikhan N.F."/>
            <person name="Baker D."/>
            <person name="Gharbi K."/>
            <person name="Hall N."/>
            <person name="Watson M."/>
            <person name="Adriaenssens E.M."/>
            <person name="Foster-Nyarko E."/>
            <person name="Jarju S."/>
            <person name="Secka A."/>
            <person name="Antonio M."/>
            <person name="Oren A."/>
            <person name="Chaudhuri R.R."/>
            <person name="La Ragione R."/>
            <person name="Hildebrand F."/>
            <person name="Pallen M.J."/>
        </authorList>
    </citation>
    <scope>NUCLEOTIDE SEQUENCE</scope>
    <source>
        <strain evidence="7">Gambia16-554</strain>
    </source>
</reference>
<dbReference type="InterPro" id="IPR036551">
    <property type="entry name" value="Flavin_trans-like"/>
</dbReference>
<keyword evidence="3 4" id="KW-0436">Ligase</keyword>
<comment type="catalytic activity">
    <reaction evidence="3 4">
        <text>N-[(R)-4-phosphopantothenoyl]-L-cysteine + H(+) = (R)-4'-phosphopantetheine + CO2</text>
        <dbReference type="Rhea" id="RHEA:16793"/>
        <dbReference type="ChEBI" id="CHEBI:15378"/>
        <dbReference type="ChEBI" id="CHEBI:16526"/>
        <dbReference type="ChEBI" id="CHEBI:59458"/>
        <dbReference type="ChEBI" id="CHEBI:61723"/>
        <dbReference type="EC" id="4.1.1.36"/>
    </reaction>
</comment>
<proteinExistence type="inferred from homology"/>
<evidence type="ECO:0000256" key="4">
    <source>
        <dbReference type="RuleBase" id="RU364078"/>
    </source>
</evidence>
<evidence type="ECO:0000313" key="8">
    <source>
        <dbReference type="Proteomes" id="UP000824115"/>
    </source>
</evidence>
<dbReference type="GO" id="GO:0004632">
    <property type="term" value="F:phosphopantothenate--cysteine ligase activity"/>
    <property type="evidence" value="ECO:0007669"/>
    <property type="project" value="UniProtKB-UniRule"/>
</dbReference>
<keyword evidence="3 4" id="KW-0285">Flavoprotein</keyword>
<dbReference type="GO" id="GO:0015937">
    <property type="term" value="P:coenzyme A biosynthetic process"/>
    <property type="evidence" value="ECO:0007669"/>
    <property type="project" value="UniProtKB-UniRule"/>
</dbReference>
<feature type="region of interest" description="Phosphopantothenoylcysteine decarboxylase" evidence="3">
    <location>
        <begin position="1"/>
        <end position="189"/>
    </location>
</feature>
<dbReference type="InterPro" id="IPR003382">
    <property type="entry name" value="Flavoprotein"/>
</dbReference>
<comment type="similarity">
    <text evidence="3 4">In the N-terminal section; belongs to the HFCD (homo-oligomeric flavin containing Cys decarboxylase) superfamily.</text>
</comment>
<comment type="caution">
    <text evidence="7">The sequence shown here is derived from an EMBL/GenBank/DDBJ whole genome shotgun (WGS) entry which is preliminary data.</text>
</comment>
<dbReference type="GO" id="GO:0004633">
    <property type="term" value="F:phosphopantothenoylcysteine decarboxylase activity"/>
    <property type="evidence" value="ECO:0007669"/>
    <property type="project" value="UniProtKB-UniRule"/>
</dbReference>
<evidence type="ECO:0000256" key="1">
    <source>
        <dbReference type="ARBA" id="ARBA00022793"/>
    </source>
</evidence>
<dbReference type="AlphaFoldDB" id="A0A9D2K8U7"/>
<dbReference type="Proteomes" id="UP000824115">
    <property type="component" value="Unassembled WGS sequence"/>
</dbReference>
<keyword evidence="3 4" id="KW-0288">FMN</keyword>
<keyword evidence="3" id="KW-0460">Magnesium</keyword>
<keyword evidence="1 3" id="KW-0210">Decarboxylase</keyword>
<evidence type="ECO:0000256" key="3">
    <source>
        <dbReference type="HAMAP-Rule" id="MF_02225"/>
    </source>
</evidence>
<comment type="pathway">
    <text evidence="3 4">Cofactor biosynthesis; coenzyme A biosynthesis; CoA from (R)-pantothenate: step 3/5.</text>
</comment>
<comment type="function">
    <text evidence="4">Catalyzes two steps in the biosynthesis of coenzyme A. In the first step cysteine is conjugated to 4'-phosphopantothenate to form 4-phosphopantothenoylcysteine, in the latter compound is decarboxylated to form 4'-phosphopantotheine.</text>
</comment>
<dbReference type="GO" id="GO:0010181">
    <property type="term" value="F:FMN binding"/>
    <property type="evidence" value="ECO:0007669"/>
    <property type="project" value="UniProtKB-UniRule"/>
</dbReference>
<feature type="binding site" evidence="3">
    <location>
        <position position="325"/>
    </location>
    <ligand>
        <name>CTP</name>
        <dbReference type="ChEBI" id="CHEBI:37563"/>
    </ligand>
</feature>
<comment type="catalytic activity">
    <reaction evidence="3 4">
        <text>(R)-4'-phosphopantothenate + L-cysteine + CTP = N-[(R)-4-phosphopantothenoyl]-L-cysteine + CMP + diphosphate + H(+)</text>
        <dbReference type="Rhea" id="RHEA:19397"/>
        <dbReference type="ChEBI" id="CHEBI:10986"/>
        <dbReference type="ChEBI" id="CHEBI:15378"/>
        <dbReference type="ChEBI" id="CHEBI:33019"/>
        <dbReference type="ChEBI" id="CHEBI:35235"/>
        <dbReference type="ChEBI" id="CHEBI:37563"/>
        <dbReference type="ChEBI" id="CHEBI:59458"/>
        <dbReference type="ChEBI" id="CHEBI:60377"/>
        <dbReference type="EC" id="6.3.2.5"/>
    </reaction>
</comment>
<dbReference type="PANTHER" id="PTHR14359:SF6">
    <property type="entry name" value="PHOSPHOPANTOTHENOYLCYSTEINE DECARBOXYLASE"/>
    <property type="match status" value="1"/>
</dbReference>
<keyword evidence="3" id="KW-0511">Multifunctional enzyme</keyword>
<feature type="binding site" evidence="3">
    <location>
        <position position="290"/>
    </location>
    <ligand>
        <name>CTP</name>
        <dbReference type="ChEBI" id="CHEBI:37563"/>
    </ligand>
</feature>
<comment type="pathway">
    <text evidence="3 4">Cofactor biosynthesis; coenzyme A biosynthesis; CoA from (R)-pantothenate: step 2/5.</text>
</comment>
<feature type="region of interest" description="Phosphopantothenate--cysteine ligase" evidence="3">
    <location>
        <begin position="190"/>
        <end position="402"/>
    </location>
</feature>
<dbReference type="GO" id="GO:0015941">
    <property type="term" value="P:pantothenate catabolic process"/>
    <property type="evidence" value="ECO:0007669"/>
    <property type="project" value="InterPro"/>
</dbReference>
<comment type="cofactor">
    <cofactor evidence="3">
        <name>Mg(2+)</name>
        <dbReference type="ChEBI" id="CHEBI:18420"/>
    </cofactor>
</comment>
<dbReference type="SUPFAM" id="SSF52507">
    <property type="entry name" value="Homo-oligomeric flavin-containing Cys decarboxylases, HFCD"/>
    <property type="match status" value="1"/>
</dbReference>
<gene>
    <name evidence="3 7" type="primary">coaBC</name>
    <name evidence="7" type="ORF">IAC04_04955</name>
</gene>
<feature type="binding site" evidence="3">
    <location>
        <position position="339"/>
    </location>
    <ligand>
        <name>CTP</name>
        <dbReference type="ChEBI" id="CHEBI:37563"/>
    </ligand>
</feature>
<feature type="binding site" evidence="3">
    <location>
        <position position="343"/>
    </location>
    <ligand>
        <name>CTP</name>
        <dbReference type="ChEBI" id="CHEBI:37563"/>
    </ligand>
</feature>
<dbReference type="Gene3D" id="3.40.50.1950">
    <property type="entry name" value="Flavin prenyltransferase-like"/>
    <property type="match status" value="1"/>
</dbReference>
<dbReference type="InterPro" id="IPR005252">
    <property type="entry name" value="CoaBC"/>
</dbReference>
<protein>
    <recommendedName>
        <fullName evidence="3">Coenzyme A biosynthesis bifunctional protein CoaBC</fullName>
    </recommendedName>
    <alternativeName>
        <fullName evidence="3">DNA/pantothenate metabolism flavoprotein</fullName>
    </alternativeName>
    <alternativeName>
        <fullName evidence="3">Phosphopantothenoylcysteine synthetase/decarboxylase</fullName>
        <shortName evidence="3">PPCS-PPCDC</shortName>
    </alternativeName>
    <domain>
        <recommendedName>
            <fullName evidence="3">Phosphopantothenoylcysteine decarboxylase</fullName>
            <shortName evidence="3">PPC decarboxylase</shortName>
            <shortName evidence="3">PPC-DC</shortName>
            <ecNumber evidence="3">4.1.1.36</ecNumber>
        </recommendedName>
        <alternativeName>
            <fullName evidence="3">CoaC</fullName>
        </alternativeName>
    </domain>
    <domain>
        <recommendedName>
            <fullName evidence="3">Phosphopantothenate--cysteine ligase</fullName>
            <ecNumber evidence="3">6.3.2.5</ecNumber>
        </recommendedName>
        <alternativeName>
            <fullName evidence="3">CoaB</fullName>
        </alternativeName>
        <alternativeName>
            <fullName evidence="3">Phosphopantothenoylcysteine synthetase</fullName>
            <shortName evidence="3">PPC synthetase</shortName>
            <shortName evidence="3">PPC-S</shortName>
        </alternativeName>
    </domain>
</protein>
<dbReference type="GO" id="GO:0071513">
    <property type="term" value="C:phosphopantothenoylcysteine decarboxylase complex"/>
    <property type="evidence" value="ECO:0007669"/>
    <property type="project" value="TreeGrafter"/>
</dbReference>
<dbReference type="SUPFAM" id="SSF102645">
    <property type="entry name" value="CoaB-like"/>
    <property type="match status" value="1"/>
</dbReference>
<dbReference type="Pfam" id="PF02441">
    <property type="entry name" value="Flavoprotein"/>
    <property type="match status" value="1"/>
</dbReference>
<feature type="domain" description="DNA/pantothenate metabolism flavoprotein C-terminal" evidence="6">
    <location>
        <begin position="185"/>
        <end position="397"/>
    </location>
</feature>
<dbReference type="PANTHER" id="PTHR14359">
    <property type="entry name" value="HOMO-OLIGOMERIC FLAVIN CONTAINING CYS DECARBOXYLASE FAMILY"/>
    <property type="match status" value="1"/>
</dbReference>
<dbReference type="EC" id="6.3.2.5" evidence="3"/>